<dbReference type="GO" id="GO:0006891">
    <property type="term" value="P:intra-Golgi vesicle-mediated transport"/>
    <property type="evidence" value="ECO:0007669"/>
    <property type="project" value="TreeGrafter"/>
</dbReference>
<comment type="cofactor">
    <cofactor evidence="6">
        <name>Mg(2+)</name>
        <dbReference type="ChEBI" id="CHEBI:18420"/>
    </cofactor>
    <text evidence="6">Binds 1 Mg(2+) ion per subunit.</text>
</comment>
<keyword evidence="6" id="KW-0378">Hydrolase</keyword>
<gene>
    <name evidence="8" type="ORF">SINC0208_LOCUS15152</name>
</gene>
<keyword evidence="2 6" id="KW-0813">Transport</keyword>
<dbReference type="InterPro" id="IPR003593">
    <property type="entry name" value="AAA+_ATPase"/>
</dbReference>
<dbReference type="InterPro" id="IPR039812">
    <property type="entry name" value="Vesicle-fus_ATPase"/>
</dbReference>
<dbReference type="Pfam" id="PF17862">
    <property type="entry name" value="AAA_lid_3"/>
    <property type="match status" value="1"/>
</dbReference>
<dbReference type="Pfam" id="PF00004">
    <property type="entry name" value="AAA"/>
    <property type="match status" value="2"/>
</dbReference>
<evidence type="ECO:0000256" key="3">
    <source>
        <dbReference type="ARBA" id="ARBA00022741"/>
    </source>
</evidence>
<dbReference type="Gene3D" id="3.40.50.300">
    <property type="entry name" value="P-loop containing nucleotide triphosphate hydrolases"/>
    <property type="match status" value="2"/>
</dbReference>
<sequence length="730" mass="81874">MMNQARTNPLMVEIRKFVLKAEPLDAIEAGQFGASSFFREMFEISKMDTIPIAPLRVQNQNPLDEVHVVVDYKIVKKDYNTMQFDDSGEALMLKEDEIAQEIQAFFKGKYINTKERFAVKVCGGNCVLICYVEKVIPIDVKSRQPFGILNASADAETDIVCKPKNPKKLKVESNRMTDKQVFKKNMNFQELGIGGLDKEFNEIFRRAFNSRRYPQSIIEKYGIKHVKGMLLYGPPGTGKTLIARKISEALNCEKPQVVNGPEIFDKFVGGSEEKIRKLFEPAEKDMKEKGDQSDLHVIIFDEIDAICRKRGSTGSSGTGVNESVVNQLLSKMDGVDSLNNILIIGMTNRKDMIDEAILRPGRLEIHLEIGLPDLKGRLQIFEIHTRNMKKNGLLGDDVDLNHLSNITKNYTGAEIEAVCRSATSFALFKDVSMQPKEASSVASGIKVDEKKKKKKEGFVEHKILQADFMRALDEIKPAFGMDNDCLENKLVGGFFSYGPAFQHLYGKCTDFINEIRTSNSTQLLSILLEGKQRSGKTAIAAKLAIESDFPFVKMISPENFVGVSEYGKISEIVKTFDDAYKSNLSLIILDDIERLFEFIHIGPRFSNPILQALLVLIKKTPPRQDRKLMIIGTTSMKSTLEEMDVVDSFNVCLNVPQVSSEEEIGTVLDNYPCGGEEMKATMAKEAASAYMLDGVSIKNLILAIEIAMQKDPQQQVQEHHLLDSLRAIQN</sequence>
<keyword evidence="3 6" id="KW-0547">Nucleotide-binding</keyword>
<evidence type="ECO:0000256" key="2">
    <source>
        <dbReference type="ARBA" id="ARBA00022448"/>
    </source>
</evidence>
<evidence type="ECO:0000256" key="5">
    <source>
        <dbReference type="ARBA" id="ARBA00022927"/>
    </source>
</evidence>
<dbReference type="PANTHER" id="PTHR23078">
    <property type="entry name" value="VESICULAR-FUSION PROTEIN NSF"/>
    <property type="match status" value="1"/>
</dbReference>
<keyword evidence="6" id="KW-0931">ER-Golgi transport</keyword>
<dbReference type="Gene3D" id="1.10.8.60">
    <property type="match status" value="1"/>
</dbReference>
<comment type="subcellular location">
    <subcellularLocation>
        <location evidence="6">Cytoplasm</location>
    </subcellularLocation>
</comment>
<accession>A0A7S3IZ68</accession>
<dbReference type="GO" id="GO:0035494">
    <property type="term" value="P:SNARE complex disassembly"/>
    <property type="evidence" value="ECO:0007669"/>
    <property type="project" value="InterPro"/>
</dbReference>
<dbReference type="FunFam" id="3.40.50.300:FF:000166">
    <property type="entry name" value="vesicle-fusing ATPase isoform X1"/>
    <property type="match status" value="1"/>
</dbReference>
<keyword evidence="6" id="KW-0479">Metal-binding</keyword>
<dbReference type="GO" id="GO:0016887">
    <property type="term" value="F:ATP hydrolysis activity"/>
    <property type="evidence" value="ECO:0007669"/>
    <property type="project" value="InterPro"/>
</dbReference>
<evidence type="ECO:0000313" key="8">
    <source>
        <dbReference type="EMBL" id="CAE0334513.1"/>
    </source>
</evidence>
<dbReference type="GO" id="GO:0043001">
    <property type="term" value="P:Golgi to plasma membrane protein transport"/>
    <property type="evidence" value="ECO:0007669"/>
    <property type="project" value="TreeGrafter"/>
</dbReference>
<feature type="domain" description="AAA+ ATPase" evidence="7">
    <location>
        <begin position="225"/>
        <end position="373"/>
    </location>
</feature>
<dbReference type="SMART" id="SM00382">
    <property type="entry name" value="AAA"/>
    <property type="match status" value="2"/>
</dbReference>
<organism evidence="8">
    <name type="scientific">Strombidium inclinatum</name>
    <dbReference type="NCBI Taxonomy" id="197538"/>
    <lineage>
        <taxon>Eukaryota</taxon>
        <taxon>Sar</taxon>
        <taxon>Alveolata</taxon>
        <taxon>Ciliophora</taxon>
        <taxon>Intramacronucleata</taxon>
        <taxon>Spirotrichea</taxon>
        <taxon>Oligotrichia</taxon>
        <taxon>Strombidiidae</taxon>
        <taxon>Strombidium</taxon>
    </lineage>
</organism>
<evidence type="ECO:0000256" key="4">
    <source>
        <dbReference type="ARBA" id="ARBA00022840"/>
    </source>
</evidence>
<keyword evidence="6" id="KW-0460">Magnesium</keyword>
<dbReference type="PRINTS" id="PR00830">
    <property type="entry name" value="ENDOLAPTASE"/>
</dbReference>
<dbReference type="InterPro" id="IPR003959">
    <property type="entry name" value="ATPase_AAA_core"/>
</dbReference>
<dbReference type="InterPro" id="IPR027417">
    <property type="entry name" value="P-loop_NTPase"/>
</dbReference>
<dbReference type="PROSITE" id="PS00674">
    <property type="entry name" value="AAA"/>
    <property type="match status" value="1"/>
</dbReference>
<dbReference type="EMBL" id="HBIH01037719">
    <property type="protein sequence ID" value="CAE0334513.1"/>
    <property type="molecule type" value="Transcribed_RNA"/>
</dbReference>
<comment type="function">
    <text evidence="6">Required for vesicle-mediated transport. Catalyzes the fusion of transport vesicles within the Golgi cisternae. Is also required for transport from the endoplasmic reticulum to the Golgi stack. Seems to function as a fusion protein required for the delivery of cargo proteins to all compartments of the Golgi stack independent of vesicle origin.</text>
</comment>
<dbReference type="GO" id="GO:0005524">
    <property type="term" value="F:ATP binding"/>
    <property type="evidence" value="ECO:0007669"/>
    <property type="project" value="UniProtKB-UniRule"/>
</dbReference>
<feature type="domain" description="AAA+ ATPase" evidence="7">
    <location>
        <begin position="522"/>
        <end position="659"/>
    </location>
</feature>
<dbReference type="PANTHER" id="PTHR23078:SF3">
    <property type="entry name" value="VESICLE-FUSING ATPASE"/>
    <property type="match status" value="1"/>
</dbReference>
<keyword evidence="5 6" id="KW-0653">Protein transport</keyword>
<evidence type="ECO:0000256" key="1">
    <source>
        <dbReference type="ARBA" id="ARBA00006914"/>
    </source>
</evidence>
<comment type="similarity">
    <text evidence="1 6">Belongs to the AAA ATPase family.</text>
</comment>
<reference evidence="8" key="1">
    <citation type="submission" date="2021-01" db="EMBL/GenBank/DDBJ databases">
        <authorList>
            <person name="Corre E."/>
            <person name="Pelletier E."/>
            <person name="Niang G."/>
            <person name="Scheremetjew M."/>
            <person name="Finn R."/>
            <person name="Kale V."/>
            <person name="Holt S."/>
            <person name="Cochrane G."/>
            <person name="Meng A."/>
            <person name="Brown T."/>
            <person name="Cohen L."/>
        </authorList>
    </citation>
    <scope>NUCLEOTIDE SEQUENCE</scope>
    <source>
        <strain evidence="8">S3</strain>
    </source>
</reference>
<name>A0A7S3IZ68_9SPIT</name>
<keyword evidence="4 6" id="KW-0067">ATP-binding</keyword>
<dbReference type="GO" id="GO:0005795">
    <property type="term" value="C:Golgi stack"/>
    <property type="evidence" value="ECO:0007669"/>
    <property type="project" value="TreeGrafter"/>
</dbReference>
<dbReference type="SUPFAM" id="SSF52540">
    <property type="entry name" value="P-loop containing nucleoside triphosphate hydrolases"/>
    <property type="match status" value="2"/>
</dbReference>
<dbReference type="InterPro" id="IPR003960">
    <property type="entry name" value="ATPase_AAA_CS"/>
</dbReference>
<dbReference type="AlphaFoldDB" id="A0A7S3IZ68"/>
<dbReference type="FunFam" id="3.40.50.300:FF:000154">
    <property type="entry name" value="Vesicle-fusing ATPase 1"/>
    <property type="match status" value="1"/>
</dbReference>
<evidence type="ECO:0000259" key="7">
    <source>
        <dbReference type="SMART" id="SM00382"/>
    </source>
</evidence>
<protein>
    <recommendedName>
        <fullName evidence="6">Vesicle-fusing ATPase</fullName>
        <ecNumber evidence="6">3.6.4.6</ecNumber>
    </recommendedName>
</protein>
<dbReference type="FunFam" id="1.10.8.60:FF:000127">
    <property type="entry name" value="Vesicular-fusion protein SEC18"/>
    <property type="match status" value="1"/>
</dbReference>
<evidence type="ECO:0000256" key="6">
    <source>
        <dbReference type="RuleBase" id="RU367045"/>
    </source>
</evidence>
<comment type="catalytic activity">
    <reaction evidence="6">
        <text>ATP + H2O = ADP + phosphate + H(+)</text>
        <dbReference type="Rhea" id="RHEA:13065"/>
        <dbReference type="ChEBI" id="CHEBI:15377"/>
        <dbReference type="ChEBI" id="CHEBI:15378"/>
        <dbReference type="ChEBI" id="CHEBI:30616"/>
        <dbReference type="ChEBI" id="CHEBI:43474"/>
        <dbReference type="ChEBI" id="CHEBI:456216"/>
        <dbReference type="EC" id="3.6.4.6"/>
    </reaction>
</comment>
<dbReference type="EC" id="3.6.4.6" evidence="6"/>
<dbReference type="GO" id="GO:0046872">
    <property type="term" value="F:metal ion binding"/>
    <property type="evidence" value="ECO:0007669"/>
    <property type="project" value="UniProtKB-UniRule"/>
</dbReference>
<proteinExistence type="inferred from homology"/>
<dbReference type="InterPro" id="IPR041569">
    <property type="entry name" value="AAA_lid_3"/>
</dbReference>
<keyword evidence="6" id="KW-0963">Cytoplasm</keyword>